<dbReference type="EMBL" id="BT147820">
    <property type="protein sequence ID" value="AFK47614.1"/>
    <property type="molecule type" value="mRNA"/>
</dbReference>
<evidence type="ECO:0000313" key="1">
    <source>
        <dbReference type="EMBL" id="AFK47614.1"/>
    </source>
</evidence>
<accession>I3T522</accession>
<dbReference type="AlphaFoldDB" id="I3T522"/>
<organism evidence="1">
    <name type="scientific">Lotus japonicus</name>
    <name type="common">Lotus corniculatus var. japonicus</name>
    <dbReference type="NCBI Taxonomy" id="34305"/>
    <lineage>
        <taxon>Eukaryota</taxon>
        <taxon>Viridiplantae</taxon>
        <taxon>Streptophyta</taxon>
        <taxon>Embryophyta</taxon>
        <taxon>Tracheophyta</taxon>
        <taxon>Spermatophyta</taxon>
        <taxon>Magnoliopsida</taxon>
        <taxon>eudicotyledons</taxon>
        <taxon>Gunneridae</taxon>
        <taxon>Pentapetalae</taxon>
        <taxon>rosids</taxon>
        <taxon>fabids</taxon>
        <taxon>Fabales</taxon>
        <taxon>Fabaceae</taxon>
        <taxon>Papilionoideae</taxon>
        <taxon>50 kb inversion clade</taxon>
        <taxon>NPAAA clade</taxon>
        <taxon>Hologalegina</taxon>
        <taxon>robinioid clade</taxon>
        <taxon>Loteae</taxon>
        <taxon>Lotus</taxon>
    </lineage>
</organism>
<sequence length="28" mass="3439">MEFCIPLRRASFSYLNLPLLFFMKRLTM</sequence>
<name>I3T522_LOTJA</name>
<reference evidence="1" key="1">
    <citation type="submission" date="2012-05" db="EMBL/GenBank/DDBJ databases">
        <authorList>
            <person name="Krishnakumar V."/>
            <person name="Cheung F."/>
            <person name="Xiao Y."/>
            <person name="Chan A."/>
            <person name="Moskal W.A."/>
            <person name="Town C.D."/>
        </authorList>
    </citation>
    <scope>NUCLEOTIDE SEQUENCE</scope>
</reference>
<protein>
    <submittedName>
        <fullName evidence="1">Uncharacterized protein</fullName>
    </submittedName>
</protein>
<proteinExistence type="evidence at transcript level"/>